<evidence type="ECO:0000256" key="2">
    <source>
        <dbReference type="ARBA" id="ARBA00004305"/>
    </source>
</evidence>
<sequence length="308" mass="34887">MDEQGSRKQTTSTKNLLVKPMTESDLFDDVSGPRQISGISPLSPLDPIQRNRQQNLIARFNDLFSSSRVEAMAILRRYLDDYDMNQMIVFQVVLEAFSVARTHVRAYRSRVRAKLASTSSPPTTDKLDELMQSHLNVHATYAIDLPAMTHEVLLAMERHVPRIRRPSTALGFEVISDFIQEVCKFAWECMILAHPLDVYRPVCVNEVIDENKYRRSHDSSYSVVLVHHHIWPCLMLDGHVVSKGEACTKRGKSMGPIRATSPEPKARTTKSRPIASNAPSCSPERQSSSPNNFLTTQMTMNGTSRYLR</sequence>
<dbReference type="InterPro" id="IPR031981">
    <property type="entry name" value="MIEAP_C"/>
</dbReference>
<evidence type="ECO:0000313" key="16">
    <source>
        <dbReference type="Proteomes" id="UP000316759"/>
    </source>
</evidence>
<dbReference type="GO" id="GO:0035694">
    <property type="term" value="P:mitochondrial protein catabolic process"/>
    <property type="evidence" value="ECO:0007669"/>
    <property type="project" value="InterPro"/>
</dbReference>
<evidence type="ECO:0000313" key="15">
    <source>
        <dbReference type="EMBL" id="TPP58093.1"/>
    </source>
</evidence>
<dbReference type="InterPro" id="IPR026169">
    <property type="entry name" value="MIEAP"/>
</dbReference>
<feature type="domain" description="Mitochondria-eating protein C-terminal" evidence="14">
    <location>
        <begin position="52"/>
        <end position="248"/>
    </location>
</feature>
<dbReference type="GO" id="GO:0005759">
    <property type="term" value="C:mitochondrial matrix"/>
    <property type="evidence" value="ECO:0007669"/>
    <property type="project" value="UniProtKB-SubCell"/>
</dbReference>
<evidence type="ECO:0000256" key="13">
    <source>
        <dbReference type="SAM" id="MobiDB-lite"/>
    </source>
</evidence>
<evidence type="ECO:0000256" key="8">
    <source>
        <dbReference type="ARBA" id="ARBA00023054"/>
    </source>
</evidence>
<dbReference type="Proteomes" id="UP000316759">
    <property type="component" value="Unassembled WGS sequence"/>
</dbReference>
<keyword evidence="9" id="KW-0446">Lipid-binding</keyword>
<feature type="region of interest" description="Disordered" evidence="13">
    <location>
        <begin position="247"/>
        <end position="308"/>
    </location>
</feature>
<keyword evidence="7" id="KW-1000">Mitochondrion outer membrane</keyword>
<accession>A0A504YAS4</accession>
<evidence type="ECO:0000256" key="6">
    <source>
        <dbReference type="ARBA" id="ARBA00022490"/>
    </source>
</evidence>
<dbReference type="STRING" id="46835.A0A504YAS4"/>
<keyword evidence="10" id="KW-0496">Mitochondrion</keyword>
<comment type="caution">
    <text evidence="15">The sequence shown here is derived from an EMBL/GenBank/DDBJ whole genome shotgun (WGS) entry which is preliminary data.</text>
</comment>
<evidence type="ECO:0000256" key="5">
    <source>
        <dbReference type="ARBA" id="ARBA00019863"/>
    </source>
</evidence>
<dbReference type="Pfam" id="PF16026">
    <property type="entry name" value="MIEAP"/>
    <property type="match status" value="1"/>
</dbReference>
<evidence type="ECO:0000256" key="1">
    <source>
        <dbReference type="ARBA" id="ARBA00004294"/>
    </source>
</evidence>
<protein>
    <recommendedName>
        <fullName evidence="5">Mitochondria-eating protein</fullName>
    </recommendedName>
    <alternativeName>
        <fullName evidence="12">Spermatogenesis-associated protein 18</fullName>
    </alternativeName>
</protein>
<dbReference type="PANTHER" id="PTHR21771">
    <property type="entry name" value="MITOCHONDRIA-EATING PROTEIN-RELATED"/>
    <property type="match status" value="1"/>
</dbReference>
<dbReference type="PANTHER" id="PTHR21771:SF0">
    <property type="entry name" value="MITOCHONDRIA-EATING PROTEIN"/>
    <property type="match status" value="1"/>
</dbReference>
<evidence type="ECO:0000259" key="14">
    <source>
        <dbReference type="Pfam" id="PF16026"/>
    </source>
</evidence>
<reference evidence="15 16" key="1">
    <citation type="submission" date="2019-04" db="EMBL/GenBank/DDBJ databases">
        <title>Annotation for the trematode Fasciola gigantica.</title>
        <authorList>
            <person name="Choi Y.-J."/>
        </authorList>
    </citation>
    <scope>NUCLEOTIDE SEQUENCE [LARGE SCALE GENOMIC DNA]</scope>
    <source>
        <strain evidence="15">Uganda_cow_1</strain>
    </source>
</reference>
<dbReference type="AlphaFoldDB" id="A0A504YAS4"/>
<organism evidence="15 16">
    <name type="scientific">Fasciola gigantica</name>
    <name type="common">Giant liver fluke</name>
    <dbReference type="NCBI Taxonomy" id="46835"/>
    <lineage>
        <taxon>Eukaryota</taxon>
        <taxon>Metazoa</taxon>
        <taxon>Spiralia</taxon>
        <taxon>Lophotrochozoa</taxon>
        <taxon>Platyhelminthes</taxon>
        <taxon>Trematoda</taxon>
        <taxon>Digenea</taxon>
        <taxon>Plagiorchiida</taxon>
        <taxon>Echinostomata</taxon>
        <taxon>Echinostomatoidea</taxon>
        <taxon>Fasciolidae</taxon>
        <taxon>Fasciola</taxon>
    </lineage>
</organism>
<evidence type="ECO:0000256" key="4">
    <source>
        <dbReference type="ARBA" id="ARBA00008233"/>
    </source>
</evidence>
<dbReference type="GO" id="GO:0005741">
    <property type="term" value="C:mitochondrial outer membrane"/>
    <property type="evidence" value="ECO:0007669"/>
    <property type="project" value="UniProtKB-SubCell"/>
</dbReference>
<evidence type="ECO:0000256" key="10">
    <source>
        <dbReference type="ARBA" id="ARBA00023128"/>
    </source>
</evidence>
<name>A0A504YAS4_FASGI</name>
<dbReference type="EMBL" id="SUNJ01012385">
    <property type="protein sequence ID" value="TPP58093.1"/>
    <property type="molecule type" value="Genomic_DNA"/>
</dbReference>
<evidence type="ECO:0000256" key="7">
    <source>
        <dbReference type="ARBA" id="ARBA00022787"/>
    </source>
</evidence>
<gene>
    <name evidence="15" type="ORF">FGIG_07506</name>
</gene>
<keyword evidence="6" id="KW-0963">Cytoplasm</keyword>
<keyword evidence="8" id="KW-0175">Coiled coil</keyword>
<feature type="compositionally biased region" description="Polar residues" evidence="13">
    <location>
        <begin position="277"/>
        <end position="308"/>
    </location>
</feature>
<dbReference type="GO" id="GO:0035695">
    <property type="term" value="P:mitophagy by internal vacuole formation"/>
    <property type="evidence" value="ECO:0007669"/>
    <property type="project" value="TreeGrafter"/>
</dbReference>
<comment type="similarity">
    <text evidence="4">Belongs to the MIEAP family.</text>
</comment>
<evidence type="ECO:0000256" key="9">
    <source>
        <dbReference type="ARBA" id="ARBA00023121"/>
    </source>
</evidence>
<keyword evidence="16" id="KW-1185">Reference proteome</keyword>
<evidence type="ECO:0000256" key="11">
    <source>
        <dbReference type="ARBA" id="ARBA00023136"/>
    </source>
</evidence>
<dbReference type="OrthoDB" id="6266000at2759"/>
<dbReference type="GO" id="GO:0008289">
    <property type="term" value="F:lipid binding"/>
    <property type="evidence" value="ECO:0007669"/>
    <property type="project" value="UniProtKB-KW"/>
</dbReference>
<proteinExistence type="inferred from homology"/>
<comment type="subcellular location">
    <subcellularLocation>
        <location evidence="3">Cytoplasm</location>
    </subcellularLocation>
    <subcellularLocation>
        <location evidence="2">Mitochondrion matrix</location>
    </subcellularLocation>
    <subcellularLocation>
        <location evidence="1">Mitochondrion outer membrane</location>
    </subcellularLocation>
</comment>
<keyword evidence="11" id="KW-0472">Membrane</keyword>
<evidence type="ECO:0000256" key="3">
    <source>
        <dbReference type="ARBA" id="ARBA00004496"/>
    </source>
</evidence>
<evidence type="ECO:0000256" key="12">
    <source>
        <dbReference type="ARBA" id="ARBA00032687"/>
    </source>
</evidence>